<comment type="caution">
    <text evidence="1">The sequence shown here is derived from an EMBL/GenBank/DDBJ whole genome shotgun (WGS) entry which is preliminary data.</text>
</comment>
<proteinExistence type="predicted"/>
<evidence type="ECO:0000313" key="1">
    <source>
        <dbReference type="EMBL" id="TFY56654.1"/>
    </source>
</evidence>
<dbReference type="AlphaFoldDB" id="A0A4Y9Y2G7"/>
<sequence>MSPIVAADEFKENISHSNCVLASRRRLQRQMLAGDRYSPDQPPKRYAIFTAIKSALTSEAIKWPAGKQSGGSHIVKLGESDNLDITT</sequence>
<reference evidence="1 2" key="1">
    <citation type="submission" date="2019-02" db="EMBL/GenBank/DDBJ databases">
        <title>Genome sequencing of the rare red list fungi Dentipellis fragilis.</title>
        <authorList>
            <person name="Buettner E."/>
            <person name="Kellner H."/>
        </authorList>
    </citation>
    <scope>NUCLEOTIDE SEQUENCE [LARGE SCALE GENOMIC DNA]</scope>
    <source>
        <strain evidence="1 2">DSM 105465</strain>
    </source>
</reference>
<dbReference type="EMBL" id="SEOQ01000810">
    <property type="protein sequence ID" value="TFY56654.1"/>
    <property type="molecule type" value="Genomic_DNA"/>
</dbReference>
<dbReference type="Proteomes" id="UP000298327">
    <property type="component" value="Unassembled WGS sequence"/>
</dbReference>
<gene>
    <name evidence="1" type="ORF">EVG20_g8847</name>
</gene>
<accession>A0A4Y9Y2G7</accession>
<organism evidence="1 2">
    <name type="scientific">Dentipellis fragilis</name>
    <dbReference type="NCBI Taxonomy" id="205917"/>
    <lineage>
        <taxon>Eukaryota</taxon>
        <taxon>Fungi</taxon>
        <taxon>Dikarya</taxon>
        <taxon>Basidiomycota</taxon>
        <taxon>Agaricomycotina</taxon>
        <taxon>Agaricomycetes</taxon>
        <taxon>Russulales</taxon>
        <taxon>Hericiaceae</taxon>
        <taxon>Dentipellis</taxon>
    </lineage>
</organism>
<protein>
    <submittedName>
        <fullName evidence="1">Uncharacterized protein</fullName>
    </submittedName>
</protein>
<keyword evidence="2" id="KW-1185">Reference proteome</keyword>
<name>A0A4Y9Y2G7_9AGAM</name>
<evidence type="ECO:0000313" key="2">
    <source>
        <dbReference type="Proteomes" id="UP000298327"/>
    </source>
</evidence>